<keyword evidence="4" id="KW-1185">Reference proteome</keyword>
<name>A0A495X2J4_9PSEU</name>
<sequence length="932" mass="99085">MQPNASPSGPADYEVNAVVGVRVGGAPVADLDALRCPRTEAALDDAVARARWLREEGKALSDLLHPVIGRCADDDRPLLVALRRAVFRGRRPTARVWSVRPAHLAARLERWAAAAARDPVAEVARALAEDRAAAVAALRVAARRDAFRLALATASPDLTRSVSAWLDDPAAPEPGPGALASLAKYLARAVVKPSPYASFTLSGLGRWCQGGPAVVPAVPPTVARSVAPAAVPTVAPAVPTVARSAAPAAVPAVARSAARSVAPVAVPAVPPSVAPAVVPSVAPSVARSAVPAVAPSVVSSGELDWVGVAEVDRAAVLALWSALAASAPLRDHVGLRVNPSVERDGDRLWFLGAARGQPIVSVAATKAVLDLLDFVHTTAEPTVGSLVCHLAGDRAAVDELVALGLLEPLRPFPDQSADPLDHLARWVESHAPGSPWPTRLRALQIAVAGYPTLTTGRIERLRLVRDLLDGLLTDLGRDRWPARRPLLLENAVLPQPVVVCARDRWQPVLDDLEAIRGILGALDRSLPFKLHLAAFFRDRFGPRAHVSFLHLYREFRAHPSPPDRPSDLRRATLAGLYGTNDDDIVSVDPQVLAKLAASWPAHVVAPHSVCCYGQELPGPALPRPALPGPALLGTGPFGPDGPRFVLNTVRTGYGWGVTRTEHLLRTAGVTVPTRTPATAGPDVLLAECRAAFGSQLNQRAPAVPHALDHPGGQPPDHPSGQPPDHPDGQPPDGSALSPADLWVRHDPARGRLVLCDREGRQVRPLALGMLVADLLPPALRFLVTVFGEPQTAFTLPDDVGWRPPVDGVARRPRLEVGRVVLGRAGWRVAAADLPARRTSDAESLLALALWRDRHGLPERCFARVTGRRGRDRKPVYLDFTSSFGLSALPREGEVVFEEALPDPADAPQHGPHGQRVTEYVFELSERPPDSHG</sequence>
<evidence type="ECO:0000313" key="3">
    <source>
        <dbReference type="EMBL" id="RKT66863.1"/>
    </source>
</evidence>
<organism evidence="3 4">
    <name type="scientific">Saccharothrix variisporea</name>
    <dbReference type="NCBI Taxonomy" id="543527"/>
    <lineage>
        <taxon>Bacteria</taxon>
        <taxon>Bacillati</taxon>
        <taxon>Actinomycetota</taxon>
        <taxon>Actinomycetes</taxon>
        <taxon>Pseudonocardiales</taxon>
        <taxon>Pseudonocardiaceae</taxon>
        <taxon>Saccharothrix</taxon>
    </lineage>
</organism>
<feature type="compositionally biased region" description="Pro residues" evidence="1">
    <location>
        <begin position="712"/>
        <end position="723"/>
    </location>
</feature>
<proteinExistence type="predicted"/>
<protein>
    <submittedName>
        <fullName evidence="3">Lantibiotic biosynthesis dehydratase-like protein</fullName>
    </submittedName>
</protein>
<feature type="domain" description="Lantibiotic dehydratase N-terminal" evidence="2">
    <location>
        <begin position="299"/>
        <end position="609"/>
    </location>
</feature>
<dbReference type="AlphaFoldDB" id="A0A495X2J4"/>
<evidence type="ECO:0000256" key="1">
    <source>
        <dbReference type="SAM" id="MobiDB-lite"/>
    </source>
</evidence>
<dbReference type="RefSeq" id="WP_170199047.1">
    <property type="nucleotide sequence ID" value="NZ_JBIUBA010000011.1"/>
</dbReference>
<evidence type="ECO:0000313" key="4">
    <source>
        <dbReference type="Proteomes" id="UP000272729"/>
    </source>
</evidence>
<comment type="caution">
    <text evidence="3">The sequence shown here is derived from an EMBL/GenBank/DDBJ whole genome shotgun (WGS) entry which is preliminary data.</text>
</comment>
<feature type="region of interest" description="Disordered" evidence="1">
    <location>
        <begin position="702"/>
        <end position="739"/>
    </location>
</feature>
<dbReference type="Pfam" id="PF04738">
    <property type="entry name" value="Lant_dehydr_N"/>
    <property type="match status" value="2"/>
</dbReference>
<feature type="domain" description="Lantibiotic dehydratase N-terminal" evidence="2">
    <location>
        <begin position="730"/>
        <end position="861"/>
    </location>
</feature>
<reference evidence="3 4" key="1">
    <citation type="submission" date="2018-10" db="EMBL/GenBank/DDBJ databases">
        <title>Sequencing the genomes of 1000 actinobacteria strains.</title>
        <authorList>
            <person name="Klenk H.-P."/>
        </authorList>
    </citation>
    <scope>NUCLEOTIDE SEQUENCE [LARGE SCALE GENOMIC DNA]</scope>
    <source>
        <strain evidence="3 4">DSM 43911</strain>
    </source>
</reference>
<dbReference type="InterPro" id="IPR006827">
    <property type="entry name" value="Lant_deHydtase_N"/>
</dbReference>
<accession>A0A495X2J4</accession>
<gene>
    <name evidence="3" type="ORF">DFJ66_0027</name>
</gene>
<evidence type="ECO:0000259" key="2">
    <source>
        <dbReference type="Pfam" id="PF04738"/>
    </source>
</evidence>
<dbReference type="EMBL" id="RBXR01000001">
    <property type="protein sequence ID" value="RKT66863.1"/>
    <property type="molecule type" value="Genomic_DNA"/>
</dbReference>
<dbReference type="Proteomes" id="UP000272729">
    <property type="component" value="Unassembled WGS sequence"/>
</dbReference>